<comment type="subcellular location">
    <subcellularLocation>
        <location evidence="1">Membrane</location>
    </subcellularLocation>
</comment>
<dbReference type="PANTHER" id="PTHR46539">
    <property type="entry name" value="E3 UBIQUITIN-PROTEIN LIGASE ATL42"/>
    <property type="match status" value="1"/>
</dbReference>
<feature type="transmembrane region" description="Helical" evidence="9">
    <location>
        <begin position="47"/>
        <end position="70"/>
    </location>
</feature>
<feature type="signal peptide" evidence="10">
    <location>
        <begin position="1"/>
        <end position="31"/>
    </location>
</feature>
<sequence length="188" mass="21354">MEKKNISLGVNIHSICSVLLVLSLLLPYTSAQSDNDDTDPSHYTGLIVTVLGSVFILFLITLGFVIWETFKDDIRFRRRLDSKIFKTFPVTVYSDVQNKEETLSCVLCGKDFEDGDVFRLLPCNHRFHDCADRWLVSTSTCPLCRFDLKSTVPKTAPNASDIVIEVLKDGQDHTQMATEMISEIQDEW</sequence>
<organism evidence="12 13">
    <name type="scientific">Papaver nudicaule</name>
    <name type="common">Iceland poppy</name>
    <dbReference type="NCBI Taxonomy" id="74823"/>
    <lineage>
        <taxon>Eukaryota</taxon>
        <taxon>Viridiplantae</taxon>
        <taxon>Streptophyta</taxon>
        <taxon>Embryophyta</taxon>
        <taxon>Tracheophyta</taxon>
        <taxon>Spermatophyta</taxon>
        <taxon>Magnoliopsida</taxon>
        <taxon>Ranunculales</taxon>
        <taxon>Papaveraceae</taxon>
        <taxon>Papaveroideae</taxon>
        <taxon>Papaver</taxon>
    </lineage>
</organism>
<gene>
    <name evidence="12" type="ORF">MKW94_011405</name>
</gene>
<evidence type="ECO:0000259" key="11">
    <source>
        <dbReference type="PROSITE" id="PS50089"/>
    </source>
</evidence>
<name>A0AA41VWY5_PAPNU</name>
<keyword evidence="6 9" id="KW-1133">Transmembrane helix</keyword>
<evidence type="ECO:0000313" key="13">
    <source>
        <dbReference type="Proteomes" id="UP001177140"/>
    </source>
</evidence>
<dbReference type="GO" id="GO:0008270">
    <property type="term" value="F:zinc ion binding"/>
    <property type="evidence" value="ECO:0007669"/>
    <property type="project" value="UniProtKB-KW"/>
</dbReference>
<dbReference type="PROSITE" id="PS50089">
    <property type="entry name" value="ZF_RING_2"/>
    <property type="match status" value="1"/>
</dbReference>
<evidence type="ECO:0000256" key="9">
    <source>
        <dbReference type="SAM" id="Phobius"/>
    </source>
</evidence>
<dbReference type="Gene3D" id="3.30.40.10">
    <property type="entry name" value="Zinc/RING finger domain, C3HC4 (zinc finger)"/>
    <property type="match status" value="1"/>
</dbReference>
<dbReference type="InterPro" id="IPR001841">
    <property type="entry name" value="Znf_RING"/>
</dbReference>
<evidence type="ECO:0000256" key="2">
    <source>
        <dbReference type="ARBA" id="ARBA00022692"/>
    </source>
</evidence>
<keyword evidence="13" id="KW-1185">Reference proteome</keyword>
<feature type="chain" id="PRO_5041321607" description="RING-type domain-containing protein" evidence="10">
    <location>
        <begin position="32"/>
        <end position="188"/>
    </location>
</feature>
<comment type="caution">
    <text evidence="12">The sequence shown here is derived from an EMBL/GenBank/DDBJ whole genome shotgun (WGS) entry which is preliminary data.</text>
</comment>
<accession>A0AA41VWY5</accession>
<dbReference type="InterPro" id="IPR013083">
    <property type="entry name" value="Znf_RING/FYVE/PHD"/>
</dbReference>
<evidence type="ECO:0000256" key="6">
    <source>
        <dbReference type="ARBA" id="ARBA00022989"/>
    </source>
</evidence>
<evidence type="ECO:0000256" key="3">
    <source>
        <dbReference type="ARBA" id="ARBA00022723"/>
    </source>
</evidence>
<evidence type="ECO:0000256" key="7">
    <source>
        <dbReference type="ARBA" id="ARBA00023136"/>
    </source>
</evidence>
<evidence type="ECO:0000256" key="1">
    <source>
        <dbReference type="ARBA" id="ARBA00004370"/>
    </source>
</evidence>
<dbReference type="SMART" id="SM00184">
    <property type="entry name" value="RING"/>
    <property type="match status" value="1"/>
</dbReference>
<feature type="domain" description="RING-type" evidence="11">
    <location>
        <begin position="105"/>
        <end position="145"/>
    </location>
</feature>
<evidence type="ECO:0000256" key="10">
    <source>
        <dbReference type="SAM" id="SignalP"/>
    </source>
</evidence>
<dbReference type="PANTHER" id="PTHR46539:SF1">
    <property type="entry name" value="E3 UBIQUITIN-PROTEIN LIGASE ATL42"/>
    <property type="match status" value="1"/>
</dbReference>
<evidence type="ECO:0000256" key="5">
    <source>
        <dbReference type="ARBA" id="ARBA00022833"/>
    </source>
</evidence>
<dbReference type="GO" id="GO:0016020">
    <property type="term" value="C:membrane"/>
    <property type="evidence" value="ECO:0007669"/>
    <property type="project" value="UniProtKB-SubCell"/>
</dbReference>
<dbReference type="Proteomes" id="UP001177140">
    <property type="component" value="Unassembled WGS sequence"/>
</dbReference>
<keyword evidence="10" id="KW-0732">Signal</keyword>
<evidence type="ECO:0000256" key="4">
    <source>
        <dbReference type="ARBA" id="ARBA00022771"/>
    </source>
</evidence>
<reference evidence="12" key="1">
    <citation type="submission" date="2022-03" db="EMBL/GenBank/DDBJ databases">
        <title>A functionally conserved STORR gene fusion in Papaver species that diverged 16.8 million years ago.</title>
        <authorList>
            <person name="Catania T."/>
        </authorList>
    </citation>
    <scope>NUCLEOTIDE SEQUENCE</scope>
    <source>
        <strain evidence="12">S-191538</strain>
    </source>
</reference>
<keyword evidence="3" id="KW-0479">Metal-binding</keyword>
<keyword evidence="5" id="KW-0862">Zinc</keyword>
<keyword evidence="7 9" id="KW-0472">Membrane</keyword>
<dbReference type="Pfam" id="PF13639">
    <property type="entry name" value="zf-RING_2"/>
    <property type="match status" value="1"/>
</dbReference>
<proteinExistence type="predicted"/>
<evidence type="ECO:0000313" key="12">
    <source>
        <dbReference type="EMBL" id="MCL7049001.1"/>
    </source>
</evidence>
<keyword evidence="2 9" id="KW-0812">Transmembrane</keyword>
<protein>
    <recommendedName>
        <fullName evidence="11">RING-type domain-containing protein</fullName>
    </recommendedName>
</protein>
<dbReference type="AlphaFoldDB" id="A0AA41VWY5"/>
<keyword evidence="4 8" id="KW-0863">Zinc-finger</keyword>
<dbReference type="SUPFAM" id="SSF57850">
    <property type="entry name" value="RING/U-box"/>
    <property type="match status" value="1"/>
</dbReference>
<dbReference type="EMBL" id="JAJJMA010310805">
    <property type="protein sequence ID" value="MCL7049001.1"/>
    <property type="molecule type" value="Genomic_DNA"/>
</dbReference>
<evidence type="ECO:0000256" key="8">
    <source>
        <dbReference type="PROSITE-ProRule" id="PRU00175"/>
    </source>
</evidence>